<dbReference type="AlphaFoldDB" id="A0AAC8VXD9"/>
<gene>
    <name evidence="1" type="ORF">AL072_10490</name>
</gene>
<dbReference type="KEGG" id="ati:AL072_10490"/>
<protein>
    <submittedName>
        <fullName evidence="1">Uncharacterized protein</fullName>
    </submittedName>
</protein>
<accession>A0AAC8VXD9</accession>
<reference evidence="1 2" key="2">
    <citation type="journal article" date="2016" name="Genome Announc.">
        <title>Complete Genome Sequence of a Strain of Azospirillum thiophilum Isolated from a Sulfide Spring.</title>
        <authorList>
            <person name="Fomenkov A."/>
            <person name="Vincze T."/>
            <person name="Grabovich M."/>
            <person name="Anton B.P."/>
            <person name="Dubinina G."/>
            <person name="Orlova M."/>
            <person name="Belousova E."/>
            <person name="Roberts R.J."/>
        </authorList>
    </citation>
    <scope>NUCLEOTIDE SEQUENCE [LARGE SCALE GENOMIC DNA]</scope>
    <source>
        <strain evidence="1 2">BV-S</strain>
    </source>
</reference>
<proteinExistence type="predicted"/>
<reference evidence="2" key="1">
    <citation type="submission" date="2015-08" db="EMBL/GenBank/DDBJ databases">
        <title>Complete Genome Sequence of Azospirillum thiophilum BV-S.</title>
        <authorList>
            <person name="Fomenkov A."/>
            <person name="Vincze T."/>
            <person name="Grabovich M."/>
            <person name="Dubinina G."/>
            <person name="Orlova M."/>
            <person name="Belousova E."/>
            <person name="Roberts R.J."/>
        </authorList>
    </citation>
    <scope>NUCLEOTIDE SEQUENCE [LARGE SCALE GENOMIC DNA]</scope>
    <source>
        <strain evidence="2">BV-S</strain>
    </source>
</reference>
<dbReference type="Proteomes" id="UP000069935">
    <property type="component" value="Chromosome 1"/>
</dbReference>
<organism evidence="1 2">
    <name type="scientific">Azospirillum thiophilum</name>
    <dbReference type="NCBI Taxonomy" id="528244"/>
    <lineage>
        <taxon>Bacteria</taxon>
        <taxon>Pseudomonadati</taxon>
        <taxon>Pseudomonadota</taxon>
        <taxon>Alphaproteobacteria</taxon>
        <taxon>Rhodospirillales</taxon>
        <taxon>Azospirillaceae</taxon>
        <taxon>Azospirillum</taxon>
    </lineage>
</organism>
<sequence>MQLTSCKRQGCLAWLPGGRGGGPATARAALTEGTRMNQILTLLILLLQLLKLVLEYLNR</sequence>
<evidence type="ECO:0000313" key="2">
    <source>
        <dbReference type="Proteomes" id="UP000069935"/>
    </source>
</evidence>
<keyword evidence="2" id="KW-1185">Reference proteome</keyword>
<name>A0AAC8VXD9_9PROT</name>
<dbReference type="EMBL" id="CP012401">
    <property type="protein sequence ID" value="ALG71264.1"/>
    <property type="molecule type" value="Genomic_DNA"/>
</dbReference>
<evidence type="ECO:0000313" key="1">
    <source>
        <dbReference type="EMBL" id="ALG71264.1"/>
    </source>
</evidence>